<keyword evidence="1" id="KW-0805">Transcription regulation</keyword>
<dbReference type="RefSeq" id="WP_061491158.1">
    <property type="nucleotide sequence ID" value="NZ_LHZZ01000560.1"/>
</dbReference>
<feature type="non-terminal residue" evidence="5">
    <location>
        <position position="1"/>
    </location>
</feature>
<comment type="caution">
    <text evidence="5">The sequence shown here is derived from an EMBL/GenBank/DDBJ whole genome shotgun (WGS) entry which is preliminary data.</text>
</comment>
<evidence type="ECO:0000313" key="6">
    <source>
        <dbReference type="Proteomes" id="UP000075538"/>
    </source>
</evidence>
<protein>
    <recommendedName>
        <fullName evidence="4">Transcription factor LuxR-like autoinducer-binding domain-containing protein</fullName>
    </recommendedName>
</protein>
<dbReference type="EMBL" id="LHZZ01000560">
    <property type="protein sequence ID" value="KXV75086.1"/>
    <property type="molecule type" value="Genomic_DNA"/>
</dbReference>
<evidence type="ECO:0000256" key="3">
    <source>
        <dbReference type="ARBA" id="ARBA00023163"/>
    </source>
</evidence>
<proteinExistence type="predicted"/>
<dbReference type="Gene3D" id="1.10.10.10">
    <property type="entry name" value="Winged helix-like DNA-binding domain superfamily/Winged helix DNA-binding domain"/>
    <property type="match status" value="1"/>
</dbReference>
<name>A0A149V4Q3_9PROT</name>
<organism evidence="5 6">
    <name type="scientific">Acetobacter malorum</name>
    <dbReference type="NCBI Taxonomy" id="178901"/>
    <lineage>
        <taxon>Bacteria</taxon>
        <taxon>Pseudomonadati</taxon>
        <taxon>Pseudomonadota</taxon>
        <taxon>Alphaproteobacteria</taxon>
        <taxon>Acetobacterales</taxon>
        <taxon>Acetobacteraceae</taxon>
        <taxon>Acetobacter</taxon>
    </lineage>
</organism>
<reference evidence="5 6" key="1">
    <citation type="submission" date="2015-06" db="EMBL/GenBank/DDBJ databases">
        <title>Improved classification and identification of acetic acid bacteria using matrix-assisted laser desorption/ionization time-of-flight mass spectrometry; Gluconobacter nephelii and Gluconobacter uchimurae are later heterotypic synonyms of Gluconobacter japonicus and Gluconobacter oxydans, respectively.</title>
        <authorList>
            <person name="Li L."/>
            <person name="Cleenwerck I."/>
            <person name="De Vuyst L."/>
            <person name="Vandamme P."/>
        </authorList>
    </citation>
    <scope>NUCLEOTIDE SEQUENCE [LARGE SCALE GENOMIC DNA]</scope>
    <source>
        <strain evidence="5 6">LMG 1604</strain>
    </source>
</reference>
<dbReference type="Proteomes" id="UP000075538">
    <property type="component" value="Unassembled WGS sequence"/>
</dbReference>
<evidence type="ECO:0000259" key="4">
    <source>
        <dbReference type="Pfam" id="PF03472"/>
    </source>
</evidence>
<dbReference type="SUPFAM" id="SSF46894">
    <property type="entry name" value="C-terminal effector domain of the bipartite response regulators"/>
    <property type="match status" value="1"/>
</dbReference>
<sequence>RGYSAGHTHLLPGKALQGLVSAITRAQSLEELSAALQTLPEKCNMNNVVYYFAGSGKAFLNPDGFTCTTYPREWQERYYNQNYLLIDPVVQRGLHNGLPFEWRDLKIEKGTQAYSMLMEGLDYSLGNAALSIPLLGTDGSRGLFAITSNDSHKFEGLARVSYVRDYQMLANYVHEAYLRITAFQTNGVMDLSREEKDCLKLAAEGLLGHEIAHKLKLSEPVVRLCLRVARHKLGAATTDIAILNANQFGVI</sequence>
<dbReference type="InterPro" id="IPR016032">
    <property type="entry name" value="Sig_transdc_resp-reg_C-effctor"/>
</dbReference>
<dbReference type="GO" id="GO:0006355">
    <property type="term" value="P:regulation of DNA-templated transcription"/>
    <property type="evidence" value="ECO:0007669"/>
    <property type="project" value="InterPro"/>
</dbReference>
<dbReference type="AlphaFoldDB" id="A0A149V4Q3"/>
<keyword evidence="3" id="KW-0804">Transcription</keyword>
<accession>A0A149V4Q3</accession>
<dbReference type="Pfam" id="PF03472">
    <property type="entry name" value="Autoind_bind"/>
    <property type="match status" value="1"/>
</dbReference>
<keyword evidence="2" id="KW-0238">DNA-binding</keyword>
<gene>
    <name evidence="5" type="ORF">AD953_08925</name>
</gene>
<dbReference type="GO" id="GO:0003677">
    <property type="term" value="F:DNA binding"/>
    <property type="evidence" value="ECO:0007669"/>
    <property type="project" value="UniProtKB-KW"/>
</dbReference>
<dbReference type="InterPro" id="IPR036388">
    <property type="entry name" value="WH-like_DNA-bd_sf"/>
</dbReference>
<dbReference type="InterPro" id="IPR005143">
    <property type="entry name" value="TF_LuxR_autoind-bd_dom"/>
</dbReference>
<dbReference type="InterPro" id="IPR036693">
    <property type="entry name" value="TF_LuxR_autoind-bd_dom_sf"/>
</dbReference>
<dbReference type="Gene3D" id="3.30.450.80">
    <property type="entry name" value="Transcription factor LuxR-like, autoinducer-binding domain"/>
    <property type="match status" value="1"/>
</dbReference>
<dbReference type="SUPFAM" id="SSF75516">
    <property type="entry name" value="Pheromone-binding domain of LuxR-like quorum-sensing transcription factors"/>
    <property type="match status" value="1"/>
</dbReference>
<evidence type="ECO:0000256" key="1">
    <source>
        <dbReference type="ARBA" id="ARBA00023015"/>
    </source>
</evidence>
<evidence type="ECO:0000313" key="5">
    <source>
        <dbReference type="EMBL" id="KXV75086.1"/>
    </source>
</evidence>
<evidence type="ECO:0000256" key="2">
    <source>
        <dbReference type="ARBA" id="ARBA00023125"/>
    </source>
</evidence>
<dbReference type="PATRIC" id="fig|178901.15.peg.1790"/>
<feature type="domain" description="Transcription factor LuxR-like autoinducer-binding" evidence="4">
    <location>
        <begin position="29"/>
        <end position="176"/>
    </location>
</feature>